<dbReference type="InterPro" id="IPR003646">
    <property type="entry name" value="SH3-like_bac-type"/>
</dbReference>
<keyword evidence="2" id="KW-0732">Signal</keyword>
<name>A0A7W8UE75_9HYPH</name>
<feature type="region of interest" description="Disordered" evidence="1">
    <location>
        <begin position="672"/>
        <end position="699"/>
    </location>
</feature>
<evidence type="ECO:0000259" key="3">
    <source>
        <dbReference type="PROSITE" id="PS51781"/>
    </source>
</evidence>
<evidence type="ECO:0000256" key="1">
    <source>
        <dbReference type="SAM" id="MobiDB-lite"/>
    </source>
</evidence>
<keyword evidence="5" id="KW-1185">Reference proteome</keyword>
<feature type="domain" description="SH3b" evidence="3">
    <location>
        <begin position="20"/>
        <end position="83"/>
    </location>
</feature>
<gene>
    <name evidence="4" type="ORF">GGD55_004408</name>
</gene>
<organism evidence="4 5">
    <name type="scientific">Rhizobium giardinii</name>
    <dbReference type="NCBI Taxonomy" id="56731"/>
    <lineage>
        <taxon>Bacteria</taxon>
        <taxon>Pseudomonadati</taxon>
        <taxon>Pseudomonadota</taxon>
        <taxon>Alphaproteobacteria</taxon>
        <taxon>Hyphomicrobiales</taxon>
        <taxon>Rhizobiaceae</taxon>
        <taxon>Rhizobium/Agrobacterium group</taxon>
        <taxon>Rhizobium</taxon>
    </lineage>
</organism>
<feature type="compositionally biased region" description="Gly residues" evidence="1">
    <location>
        <begin position="823"/>
        <end position="862"/>
    </location>
</feature>
<evidence type="ECO:0000313" key="5">
    <source>
        <dbReference type="Proteomes" id="UP000585507"/>
    </source>
</evidence>
<feature type="compositionally biased region" description="Basic and acidic residues" evidence="1">
    <location>
        <begin position="770"/>
        <end position="785"/>
    </location>
</feature>
<feature type="signal peptide" evidence="2">
    <location>
        <begin position="1"/>
        <end position="20"/>
    </location>
</feature>
<protein>
    <recommendedName>
        <fullName evidence="3">SH3b domain-containing protein</fullName>
    </recommendedName>
</protein>
<dbReference type="Proteomes" id="UP000585507">
    <property type="component" value="Unassembled WGS sequence"/>
</dbReference>
<reference evidence="4 5" key="1">
    <citation type="submission" date="2020-08" db="EMBL/GenBank/DDBJ databases">
        <title>Genomic Encyclopedia of Type Strains, Phase IV (KMG-V): Genome sequencing to study the core and pangenomes of soil and plant-associated prokaryotes.</title>
        <authorList>
            <person name="Whitman W."/>
        </authorList>
    </citation>
    <scope>NUCLEOTIDE SEQUENCE [LARGE SCALE GENOMIC DNA]</scope>
    <source>
        <strain evidence="4 5">SEMIA 4084</strain>
    </source>
</reference>
<dbReference type="Gene3D" id="2.30.30.40">
    <property type="entry name" value="SH3 Domains"/>
    <property type="match status" value="1"/>
</dbReference>
<dbReference type="AlphaFoldDB" id="A0A7W8UE75"/>
<dbReference type="PROSITE" id="PS51781">
    <property type="entry name" value="SH3B"/>
    <property type="match status" value="1"/>
</dbReference>
<feature type="chain" id="PRO_5031423372" description="SH3b domain-containing protein" evidence="2">
    <location>
        <begin position="21"/>
        <end position="862"/>
    </location>
</feature>
<sequence>MRRMFAYLTIASFFSTSVFADPAILTANVNFRAGPGTNFDAFGLISQGEQVDIKECDSGGTWCAVTHSGKNGFVSGKYLNQSEASAPAWPRIFTADTGATLTLFQPQITDWPDFTRLEALIATELKVADAKPIYGVIGVSAKTVADDETGNVILTEIKTTRLDFSTLERKQLAKLALEIGKFLPTDPITVSQERLTASMTAYKRLANVNGIKADPPPIFTSETPAILVQTNGKAILAPVKGVKGLSFVVNTNWDIFKVDAENAYYLRDGKNWLKSASLDTGWIEAVAVPSLVSSLPDDENWKETKAALPSTAFVDKAVPNVFYSATPAELMIFDGKPVLEPVAGTGLEWASNTTSGVFYHTVSKTWYTLLSGRWFSSASLDGPWTFATPNLPEDFLNIPDDAPYYAVRASIPGTSESAEARLKASIPKLARVSTDGSVKVDVSYSGDPQFETIEGTSMFYAVNSNEQVIKVGEKYFVLKDGIWFVGDTPTGPFAVARAVADEIYTIPPSSPLYNVTYVHTYDTETDAVWYGYTLGYLGTYLAWDALVWGTGWYYPPYWDYDDGDNDDYWPPYYPGPVSYGVGAFYNPAYGTFGRYGYAYGPNRGIVGGAAYNPRTGTYIRGGVAAGPDGARGFVSAYNPRTGNAFAAKGGQNVYGSWGKAVVKQGSEFARVSGGSTGTAGGLRWSNTQGNSGFIVGSKGGDVYAGRDGNVYRRDNGQWQKHTRDGWQPVQRPAGENSKKRISADDPQATQRIQNRAENRPTPRRTQQQRQVRERAPEHLSFDRAGRQFGNQNELSRSYGRLPPGGGSFQNFDRGGSRSSGFQGSSGRGGSGFHGGGGRGGGGFHGGGGGRGGGGRGGGGRGR</sequence>
<evidence type="ECO:0000313" key="4">
    <source>
        <dbReference type="EMBL" id="MBB5537688.1"/>
    </source>
</evidence>
<feature type="region of interest" description="Disordered" evidence="1">
    <location>
        <begin position="713"/>
        <end position="862"/>
    </location>
</feature>
<proteinExistence type="predicted"/>
<accession>A0A7W8UE75</accession>
<dbReference type="Pfam" id="PF08239">
    <property type="entry name" value="SH3_3"/>
    <property type="match status" value="1"/>
</dbReference>
<dbReference type="EMBL" id="JACHBK010000010">
    <property type="protein sequence ID" value="MBB5537688.1"/>
    <property type="molecule type" value="Genomic_DNA"/>
</dbReference>
<comment type="caution">
    <text evidence="4">The sequence shown here is derived from an EMBL/GenBank/DDBJ whole genome shotgun (WGS) entry which is preliminary data.</text>
</comment>
<evidence type="ECO:0000256" key="2">
    <source>
        <dbReference type="SAM" id="SignalP"/>
    </source>
</evidence>